<dbReference type="GO" id="GO:0006750">
    <property type="term" value="P:glutathione biosynthetic process"/>
    <property type="evidence" value="ECO:0007669"/>
    <property type="project" value="UniProtKB-KW"/>
</dbReference>
<dbReference type="GO" id="GO:0006751">
    <property type="term" value="P:glutathione catabolic process"/>
    <property type="evidence" value="ECO:0007669"/>
    <property type="project" value="UniProtKB-UniRule"/>
</dbReference>
<evidence type="ECO:0000256" key="4">
    <source>
        <dbReference type="ARBA" id="ARBA00022679"/>
    </source>
</evidence>
<keyword evidence="5 11" id="KW-0378">Hydrolase</keyword>
<keyword evidence="11" id="KW-0317">Glutathione biosynthesis</keyword>
<evidence type="ECO:0000256" key="10">
    <source>
        <dbReference type="PIRSR" id="PIRSR600101-2"/>
    </source>
</evidence>
<feature type="active site" description="Nucleophile" evidence="9">
    <location>
        <position position="399"/>
    </location>
</feature>
<dbReference type="PANTHER" id="PTHR43199:SF1">
    <property type="entry name" value="GLUTATHIONE HYDROLASE PROENZYME"/>
    <property type="match status" value="1"/>
</dbReference>
<comment type="PTM">
    <text evidence="11">Cleaved by autocatalysis into a large and a small subunit.</text>
</comment>
<dbReference type="NCBIfam" id="TIGR00066">
    <property type="entry name" value="g_glut_trans"/>
    <property type="match status" value="1"/>
</dbReference>
<dbReference type="SUPFAM" id="SSF56235">
    <property type="entry name" value="N-terminal nucleophile aminohydrolases (Ntn hydrolases)"/>
    <property type="match status" value="1"/>
</dbReference>
<dbReference type="PRINTS" id="PR01210">
    <property type="entry name" value="GGTRANSPTASE"/>
</dbReference>
<evidence type="ECO:0000256" key="7">
    <source>
        <dbReference type="ARBA" id="ARBA00023315"/>
    </source>
</evidence>
<evidence type="ECO:0000313" key="14">
    <source>
        <dbReference type="Proteomes" id="UP000287823"/>
    </source>
</evidence>
<evidence type="ECO:0000256" key="1">
    <source>
        <dbReference type="ARBA" id="ARBA00001049"/>
    </source>
</evidence>
<feature type="chain" id="PRO_5019148093" description="Glutathione hydrolase proenzyme" evidence="12">
    <location>
        <begin position="22"/>
        <end position="583"/>
    </location>
</feature>
<keyword evidence="7 11" id="KW-0012">Acyltransferase</keyword>
<evidence type="ECO:0000256" key="9">
    <source>
        <dbReference type="PIRSR" id="PIRSR600101-1"/>
    </source>
</evidence>
<dbReference type="InterPro" id="IPR043137">
    <property type="entry name" value="GGT_ssub_C"/>
</dbReference>
<dbReference type="AlphaFoldDB" id="A0A432WMV6"/>
<accession>A0A432WMV6</accession>
<dbReference type="InterPro" id="IPR000101">
    <property type="entry name" value="GGT_peptidase"/>
</dbReference>
<evidence type="ECO:0000256" key="12">
    <source>
        <dbReference type="SAM" id="SignalP"/>
    </source>
</evidence>
<evidence type="ECO:0000256" key="3">
    <source>
        <dbReference type="ARBA" id="ARBA00009381"/>
    </source>
</evidence>
<evidence type="ECO:0000256" key="8">
    <source>
        <dbReference type="ARBA" id="ARBA00047417"/>
    </source>
</evidence>
<keyword evidence="14" id="KW-1185">Reference proteome</keyword>
<dbReference type="EC" id="2.3.2.2" evidence="11"/>
<evidence type="ECO:0000313" key="13">
    <source>
        <dbReference type="EMBL" id="RUO35150.1"/>
    </source>
</evidence>
<feature type="binding site" evidence="10">
    <location>
        <position position="439"/>
    </location>
    <ligand>
        <name>L-glutamate</name>
        <dbReference type="ChEBI" id="CHEBI:29985"/>
    </ligand>
</feature>
<feature type="binding site" evidence="10">
    <location>
        <position position="111"/>
    </location>
    <ligand>
        <name>L-glutamate</name>
        <dbReference type="ChEBI" id="CHEBI:29985"/>
    </ligand>
</feature>
<dbReference type="GO" id="GO:0103068">
    <property type="term" value="F:leukotriene C4 gamma-glutamyl transferase activity"/>
    <property type="evidence" value="ECO:0007669"/>
    <property type="project" value="UniProtKB-EC"/>
</dbReference>
<comment type="subunit">
    <text evidence="11">This enzyme consists of two polypeptide chains, which are synthesized in precursor form from a single polypeptide.</text>
</comment>
<evidence type="ECO:0000256" key="6">
    <source>
        <dbReference type="ARBA" id="ARBA00023145"/>
    </source>
</evidence>
<keyword evidence="6 11" id="KW-0865">Zymogen</keyword>
<dbReference type="EC" id="3.4.19.13" evidence="11"/>
<dbReference type="PANTHER" id="PTHR43199">
    <property type="entry name" value="GLUTATHIONE HYDROLASE"/>
    <property type="match status" value="1"/>
</dbReference>
<comment type="catalytic activity">
    <reaction evidence="1 11">
        <text>an S-substituted glutathione + H2O = an S-substituted L-cysteinylglycine + L-glutamate</text>
        <dbReference type="Rhea" id="RHEA:59468"/>
        <dbReference type="ChEBI" id="CHEBI:15377"/>
        <dbReference type="ChEBI" id="CHEBI:29985"/>
        <dbReference type="ChEBI" id="CHEBI:90779"/>
        <dbReference type="ChEBI" id="CHEBI:143103"/>
        <dbReference type="EC" id="3.4.19.13"/>
    </reaction>
</comment>
<dbReference type="InterPro" id="IPR051792">
    <property type="entry name" value="GGT_bact"/>
</dbReference>
<dbReference type="UniPathway" id="UPA00204"/>
<organism evidence="13 14">
    <name type="scientific">Aliidiomarina soli</name>
    <dbReference type="NCBI Taxonomy" id="1928574"/>
    <lineage>
        <taxon>Bacteria</taxon>
        <taxon>Pseudomonadati</taxon>
        <taxon>Pseudomonadota</taxon>
        <taxon>Gammaproteobacteria</taxon>
        <taxon>Alteromonadales</taxon>
        <taxon>Idiomarinaceae</taxon>
        <taxon>Aliidiomarina</taxon>
    </lineage>
</organism>
<dbReference type="RefSeq" id="WP_126798150.1">
    <property type="nucleotide sequence ID" value="NZ_PIPO01000001.1"/>
</dbReference>
<name>A0A432WMV6_9GAMM</name>
<feature type="signal peptide" evidence="12">
    <location>
        <begin position="1"/>
        <end position="21"/>
    </location>
</feature>
<dbReference type="InterPro" id="IPR043138">
    <property type="entry name" value="GGT_lsub"/>
</dbReference>
<feature type="binding site" evidence="10">
    <location>
        <begin position="463"/>
        <end position="464"/>
    </location>
    <ligand>
        <name>L-glutamate</name>
        <dbReference type="ChEBI" id="CHEBI:29985"/>
    </ligand>
</feature>
<dbReference type="Gene3D" id="3.60.20.40">
    <property type="match status" value="1"/>
</dbReference>
<sequence length="583" mass="62728">MTTLVLAISSTLVIACSPATTQYEAYEPEAATGTQEHQLVKSSNYMVAAANPYAVEAGREILAQGGSAIDAAVAVQSMLTLVEPQSSGIGGGAFILYWDAEEKRLYSLDARETAPMAADAELFLDDSGEAVSWIDAVVGGRSVGVPGLVQGLEDAHQRWGQLEWQELFRASIEQAEQGFVVSPRLARLVELEINPGVRRLPTARDYFFPGGEPLQAGDTKYNPQLAASLRIIAEQGAQGFYQGELAESIVAAVNNAAIEPGQLSVEDMASYSTQWREPVCSEYRQRDVCSMGPPSSGGVTLLQTLSMLEQFDFSQYQVSDAEPWHLFTQASRLAFADRDYYLADPDFSNVPVAAMLDPEYLRQRASLIGEQDMGHAEPGSPASFSQAYSAGISYEQPSTSHISIIDAEGNAVSMTSSIEMGFGSAVMVGGFLLNNQLTDFARQPENGQGLVANRVEPGKRPRSSMTPVMTFNPQGDVEHVLGSPGGPRIINYVGKTLIGLIDFELDMQSAIELPNVTNLNGGTAIELEVVPGSWQDEFESRGHTLDIRDLNSGVHGITRGQGYLLGGADPRREGVALGDKTEQ</sequence>
<dbReference type="Gene3D" id="1.10.246.130">
    <property type="match status" value="1"/>
</dbReference>
<protein>
    <recommendedName>
        <fullName evidence="11">Glutathione hydrolase proenzyme</fullName>
        <ecNumber evidence="11">2.3.2.2</ecNumber>
        <ecNumber evidence="11">3.4.19.13</ecNumber>
    </recommendedName>
    <component>
        <recommendedName>
            <fullName evidence="11">Glutathione hydrolase large chain</fullName>
        </recommendedName>
    </component>
    <component>
        <recommendedName>
            <fullName evidence="11">Glutathione hydrolase small chain</fullName>
        </recommendedName>
    </component>
</protein>
<dbReference type="InterPro" id="IPR029055">
    <property type="entry name" value="Ntn_hydrolases_N"/>
</dbReference>
<dbReference type="EMBL" id="PIPO01000001">
    <property type="protein sequence ID" value="RUO35150.1"/>
    <property type="molecule type" value="Genomic_DNA"/>
</dbReference>
<feature type="binding site" evidence="10">
    <location>
        <position position="486"/>
    </location>
    <ligand>
        <name>L-glutamate</name>
        <dbReference type="ChEBI" id="CHEBI:29985"/>
    </ligand>
</feature>
<comment type="pathway">
    <text evidence="11">Sulfur metabolism; glutathione metabolism.</text>
</comment>
<reference evidence="13 14" key="1">
    <citation type="journal article" date="2011" name="Front. Microbiol.">
        <title>Genomic signatures of strain selection and enhancement in Bacillus atrophaeus var. globigii, a historical biowarfare simulant.</title>
        <authorList>
            <person name="Gibbons H.S."/>
            <person name="Broomall S.M."/>
            <person name="McNew L.A."/>
            <person name="Daligault H."/>
            <person name="Chapman C."/>
            <person name="Bruce D."/>
            <person name="Karavis M."/>
            <person name="Krepps M."/>
            <person name="McGregor P.A."/>
            <person name="Hong C."/>
            <person name="Park K.H."/>
            <person name="Akmal A."/>
            <person name="Feldman A."/>
            <person name="Lin J.S."/>
            <person name="Chang W.E."/>
            <person name="Higgs B.W."/>
            <person name="Demirev P."/>
            <person name="Lindquist J."/>
            <person name="Liem A."/>
            <person name="Fochler E."/>
            <person name="Read T.D."/>
            <person name="Tapia R."/>
            <person name="Johnson S."/>
            <person name="Bishop-Lilly K.A."/>
            <person name="Detter C."/>
            <person name="Han C."/>
            <person name="Sozhamannan S."/>
            <person name="Rosenzweig C.N."/>
            <person name="Skowronski E.W."/>
        </authorList>
    </citation>
    <scope>NUCLEOTIDE SEQUENCE [LARGE SCALE GENOMIC DNA]</scope>
    <source>
        <strain evidence="13 14">Y4G10-17</strain>
    </source>
</reference>
<comment type="caution">
    <text evidence="13">The sequence shown here is derived from an EMBL/GenBank/DDBJ whole genome shotgun (WGS) entry which is preliminary data.</text>
</comment>
<comment type="catalytic activity">
    <reaction evidence="8 11">
        <text>an N-terminal (5-L-glutamyl)-[peptide] + an alpha-amino acid = 5-L-glutamyl amino acid + an N-terminal L-alpha-aminoacyl-[peptide]</text>
        <dbReference type="Rhea" id="RHEA:23904"/>
        <dbReference type="Rhea" id="RHEA-COMP:9780"/>
        <dbReference type="Rhea" id="RHEA-COMP:9795"/>
        <dbReference type="ChEBI" id="CHEBI:77644"/>
        <dbReference type="ChEBI" id="CHEBI:78597"/>
        <dbReference type="ChEBI" id="CHEBI:78599"/>
        <dbReference type="ChEBI" id="CHEBI:78608"/>
        <dbReference type="EC" id="2.3.2.2"/>
    </reaction>
</comment>
<proteinExistence type="inferred from homology"/>
<evidence type="ECO:0000256" key="11">
    <source>
        <dbReference type="RuleBase" id="RU368036"/>
    </source>
</evidence>
<comment type="similarity">
    <text evidence="3 11">Belongs to the gamma-glutamyltransferase family.</text>
</comment>
<dbReference type="Pfam" id="PF01019">
    <property type="entry name" value="G_glu_transpept"/>
    <property type="match status" value="1"/>
</dbReference>
<keyword evidence="12" id="KW-0732">Signal</keyword>
<dbReference type="GO" id="GO:0036374">
    <property type="term" value="F:glutathione hydrolase activity"/>
    <property type="evidence" value="ECO:0007669"/>
    <property type="project" value="UniProtKB-UniRule"/>
</dbReference>
<keyword evidence="4 11" id="KW-0808">Transferase</keyword>
<evidence type="ECO:0000256" key="2">
    <source>
        <dbReference type="ARBA" id="ARBA00001089"/>
    </source>
</evidence>
<comment type="catalytic activity">
    <reaction evidence="2 11">
        <text>glutathione + H2O = L-cysteinylglycine + L-glutamate</text>
        <dbReference type="Rhea" id="RHEA:28807"/>
        <dbReference type="ChEBI" id="CHEBI:15377"/>
        <dbReference type="ChEBI" id="CHEBI:29985"/>
        <dbReference type="ChEBI" id="CHEBI:57925"/>
        <dbReference type="ChEBI" id="CHEBI:61694"/>
        <dbReference type="EC" id="3.4.19.13"/>
    </reaction>
</comment>
<evidence type="ECO:0000256" key="5">
    <source>
        <dbReference type="ARBA" id="ARBA00022801"/>
    </source>
</evidence>
<dbReference type="Proteomes" id="UP000287823">
    <property type="component" value="Unassembled WGS sequence"/>
</dbReference>
<gene>
    <name evidence="13" type="primary">ggt</name>
    <name evidence="13" type="ORF">CWE14_01915</name>
</gene>